<organism evidence="3 5">
    <name type="scientific">Flavobacterium gawalongense</name>
    <dbReference type="NCBI Taxonomy" id="2594432"/>
    <lineage>
        <taxon>Bacteria</taxon>
        <taxon>Pseudomonadati</taxon>
        <taxon>Bacteroidota</taxon>
        <taxon>Flavobacteriia</taxon>
        <taxon>Flavobacteriales</taxon>
        <taxon>Flavobacteriaceae</taxon>
        <taxon>Flavobacterium</taxon>
    </lineage>
</organism>
<gene>
    <name evidence="3" type="ORF">FNW11_08325</name>
    <name evidence="2" type="ORF">FNW12_09110</name>
</gene>
<dbReference type="EMBL" id="VJZN01000013">
    <property type="protein sequence ID" value="TRX06095.1"/>
    <property type="molecule type" value="Genomic_DNA"/>
</dbReference>
<keyword evidence="1" id="KW-0472">Membrane</keyword>
<dbReference type="RefSeq" id="WP_143387395.1">
    <property type="nucleotide sequence ID" value="NZ_VJZL01000011.1"/>
</dbReference>
<evidence type="ECO:0000256" key="1">
    <source>
        <dbReference type="SAM" id="Phobius"/>
    </source>
</evidence>
<dbReference type="EMBL" id="VJZL01000011">
    <property type="protein sequence ID" value="TRX10150.1"/>
    <property type="molecule type" value="Genomic_DNA"/>
</dbReference>
<evidence type="ECO:0000313" key="4">
    <source>
        <dbReference type="Proteomes" id="UP000318528"/>
    </source>
</evidence>
<protein>
    <submittedName>
        <fullName evidence="3">Uncharacterized protein</fullName>
    </submittedName>
</protein>
<dbReference type="OrthoDB" id="1358271at2"/>
<name>A0A553BPI1_9FLAO</name>
<dbReference type="AlphaFoldDB" id="A0A553BPI1"/>
<dbReference type="Proteomes" id="UP000318669">
    <property type="component" value="Unassembled WGS sequence"/>
</dbReference>
<keyword evidence="4" id="KW-1185">Reference proteome</keyword>
<reference evidence="4 5" key="1">
    <citation type="submission" date="2019-07" db="EMBL/GenBank/DDBJ databases">
        <title>Novel species of Flavobacterium.</title>
        <authorList>
            <person name="Liu Q."/>
            <person name="Xin Y.-H."/>
        </authorList>
    </citation>
    <scope>NUCLEOTIDE SEQUENCE [LARGE SCALE GENOMIC DNA]</scope>
    <source>
        <strain evidence="2 4">GSP39</strain>
        <strain evidence="3 5">GSR22</strain>
    </source>
</reference>
<feature type="transmembrane region" description="Helical" evidence="1">
    <location>
        <begin position="127"/>
        <end position="144"/>
    </location>
</feature>
<evidence type="ECO:0000313" key="3">
    <source>
        <dbReference type="EMBL" id="TRX10150.1"/>
    </source>
</evidence>
<sequence length="199" mass="23091">MDNSNSIILEEKLHSFSEEELTQYIYKNVDSLTTISFSALKKEIAIRKDLPNEVKMLIGNIQDLRNQNFINEIFPYLYSKNKKIKTVEDLIADLKKNEIYEPDINSLLRQLPKIIEINTAQSNPENSIKIFGLLFCIVIAIVSFNLFTTSSIIIFLIAIFTGLYIAFNRNDYSRINKLKINIEFYLESIKNIPKIKSEL</sequence>
<evidence type="ECO:0000313" key="2">
    <source>
        <dbReference type="EMBL" id="TRX06095.1"/>
    </source>
</evidence>
<accession>A0A553BPI1</accession>
<proteinExistence type="predicted"/>
<keyword evidence="1" id="KW-1133">Transmembrane helix</keyword>
<comment type="caution">
    <text evidence="3">The sequence shown here is derived from an EMBL/GenBank/DDBJ whole genome shotgun (WGS) entry which is preliminary data.</text>
</comment>
<keyword evidence="1" id="KW-0812">Transmembrane</keyword>
<feature type="transmembrane region" description="Helical" evidence="1">
    <location>
        <begin position="150"/>
        <end position="167"/>
    </location>
</feature>
<dbReference type="Proteomes" id="UP000318528">
    <property type="component" value="Unassembled WGS sequence"/>
</dbReference>
<evidence type="ECO:0000313" key="5">
    <source>
        <dbReference type="Proteomes" id="UP000318669"/>
    </source>
</evidence>